<organism evidence="3 4">
    <name type="scientific">Thecamonas trahens ATCC 50062</name>
    <dbReference type="NCBI Taxonomy" id="461836"/>
    <lineage>
        <taxon>Eukaryota</taxon>
        <taxon>Apusozoa</taxon>
        <taxon>Apusomonadida</taxon>
        <taxon>Apusomonadidae</taxon>
        <taxon>Thecamonas</taxon>
    </lineage>
</organism>
<sequence length="299" mass="32462">MEGIHLMQLPEELLEAVLREETKLTFVGNESDHVVLTTESESYSVRIAETTNSMLIVPEAGSELLPEGEVEAVGEDVGNDGDARLARYITNTLFEYYELTRTTPKTRRLRELLKAAAYAGAELEEATAGSGGIGDVDALFSTEQLLDAVQASEAELFVALAELGAVEMDGKWRTLAPEYTATLLDLVITVADELGTELTIDPLDIRTVLAAAPEYNPVALEHVCLLFTDERDDGSLVLSAGKVARFKGVELLRLATSDWVLSEFLAAWRSTVPVDFHAAVDLATLYGTAVVTAPARRCR</sequence>
<proteinExistence type="inferred from homology"/>
<dbReference type="GO" id="GO:0034088">
    <property type="term" value="P:maintenance of mitotic sister chromatid cohesion"/>
    <property type="evidence" value="ECO:0007669"/>
    <property type="project" value="TreeGrafter"/>
</dbReference>
<dbReference type="Pfam" id="PF09724">
    <property type="entry name" value="Dcc1"/>
    <property type="match status" value="1"/>
</dbReference>
<dbReference type="OMA" id="QHCRISI"/>
<dbReference type="PANTHER" id="PTHR13395">
    <property type="entry name" value="SISTER CHROMATID COHESION PROTEIN DCC1-RELATED"/>
    <property type="match status" value="1"/>
</dbReference>
<dbReference type="GO" id="GO:0031390">
    <property type="term" value="C:Ctf18 RFC-like complex"/>
    <property type="evidence" value="ECO:0007669"/>
    <property type="project" value="InterPro"/>
</dbReference>
<dbReference type="GO" id="GO:0006260">
    <property type="term" value="P:DNA replication"/>
    <property type="evidence" value="ECO:0007669"/>
    <property type="project" value="UniProtKB-KW"/>
</dbReference>
<dbReference type="InterPro" id="IPR019128">
    <property type="entry name" value="Dcc1"/>
</dbReference>
<accession>A0A0L0DL05</accession>
<dbReference type="EMBL" id="GL349477">
    <property type="protein sequence ID" value="KNC52935.1"/>
    <property type="molecule type" value="Genomic_DNA"/>
</dbReference>
<dbReference type="GO" id="GO:0000775">
    <property type="term" value="C:chromosome, centromeric region"/>
    <property type="evidence" value="ECO:0007669"/>
    <property type="project" value="TreeGrafter"/>
</dbReference>
<dbReference type="GeneID" id="25567633"/>
<dbReference type="PANTHER" id="PTHR13395:SF6">
    <property type="entry name" value="SISTER CHROMATID COHESION PROTEIN DCC1"/>
    <property type="match status" value="1"/>
</dbReference>
<dbReference type="AlphaFoldDB" id="A0A0L0DL05"/>
<gene>
    <name evidence="3" type="ORF">AMSG_09102</name>
</gene>
<evidence type="ECO:0000313" key="3">
    <source>
        <dbReference type="EMBL" id="KNC52935.1"/>
    </source>
</evidence>
<dbReference type="eggNOG" id="KOG0798">
    <property type="taxonomic scope" value="Eukaryota"/>
</dbReference>
<dbReference type="RefSeq" id="XP_013754830.1">
    <property type="nucleotide sequence ID" value="XM_013899376.1"/>
</dbReference>
<comment type="similarity">
    <text evidence="1">Belongs to the DCC1 family.</text>
</comment>
<evidence type="ECO:0000256" key="1">
    <source>
        <dbReference type="ARBA" id="ARBA00007017"/>
    </source>
</evidence>
<keyword evidence="4" id="KW-1185">Reference proteome</keyword>
<dbReference type="STRING" id="461836.A0A0L0DL05"/>
<dbReference type="Proteomes" id="UP000054408">
    <property type="component" value="Unassembled WGS sequence"/>
</dbReference>
<protein>
    <submittedName>
        <fullName evidence="3">Sister chromatid cohesion protein DCC1</fullName>
    </submittedName>
</protein>
<keyword evidence="2" id="KW-0235">DNA replication</keyword>
<evidence type="ECO:0000256" key="2">
    <source>
        <dbReference type="ARBA" id="ARBA00022705"/>
    </source>
</evidence>
<dbReference type="GO" id="GO:0000785">
    <property type="term" value="C:chromatin"/>
    <property type="evidence" value="ECO:0007669"/>
    <property type="project" value="TreeGrafter"/>
</dbReference>
<name>A0A0L0DL05_THETB</name>
<dbReference type="OrthoDB" id="276989at2759"/>
<reference evidence="3 4" key="1">
    <citation type="submission" date="2010-05" db="EMBL/GenBank/DDBJ databases">
        <title>The Genome Sequence of Thecamonas trahens ATCC 50062.</title>
        <authorList>
            <consortium name="The Broad Institute Genome Sequencing Platform"/>
            <person name="Russ C."/>
            <person name="Cuomo C."/>
            <person name="Shea T."/>
            <person name="Young S.K."/>
            <person name="Zeng Q."/>
            <person name="Koehrsen M."/>
            <person name="Haas B."/>
            <person name="Borodovsky M."/>
            <person name="Guigo R."/>
            <person name="Alvarado L."/>
            <person name="Berlin A."/>
            <person name="Bochicchio J."/>
            <person name="Borenstein D."/>
            <person name="Chapman S."/>
            <person name="Chen Z."/>
            <person name="Freedman E."/>
            <person name="Gellesch M."/>
            <person name="Goldberg J."/>
            <person name="Griggs A."/>
            <person name="Gujja S."/>
            <person name="Heilman E."/>
            <person name="Heiman D."/>
            <person name="Hepburn T."/>
            <person name="Howarth C."/>
            <person name="Jen D."/>
            <person name="Larson L."/>
            <person name="Mehta T."/>
            <person name="Park D."/>
            <person name="Pearson M."/>
            <person name="Roberts A."/>
            <person name="Saif S."/>
            <person name="Shenoy N."/>
            <person name="Sisk P."/>
            <person name="Stolte C."/>
            <person name="Sykes S."/>
            <person name="Thomson T."/>
            <person name="Walk T."/>
            <person name="White J."/>
            <person name="Yandava C."/>
            <person name="Burger G."/>
            <person name="Gray M.W."/>
            <person name="Holland P.W.H."/>
            <person name="King N."/>
            <person name="Lang F.B.F."/>
            <person name="Roger A.J."/>
            <person name="Ruiz-Trillo I."/>
            <person name="Lander E."/>
            <person name="Nusbaum C."/>
        </authorList>
    </citation>
    <scope>NUCLEOTIDE SEQUENCE [LARGE SCALE GENOMIC DNA]</scope>
    <source>
        <strain evidence="3 4">ATCC 50062</strain>
    </source>
</reference>
<evidence type="ECO:0000313" key="4">
    <source>
        <dbReference type="Proteomes" id="UP000054408"/>
    </source>
</evidence>